<gene>
    <name evidence="2" type="ORF">SAMN05216276_109717</name>
</gene>
<name>A0A239P965_9ACTN</name>
<dbReference type="AlphaFoldDB" id="A0A239P965"/>
<evidence type="ECO:0000313" key="3">
    <source>
        <dbReference type="Proteomes" id="UP000198282"/>
    </source>
</evidence>
<reference evidence="2 3" key="1">
    <citation type="submission" date="2017-06" db="EMBL/GenBank/DDBJ databases">
        <authorList>
            <person name="Kim H.J."/>
            <person name="Triplett B.A."/>
        </authorList>
    </citation>
    <scope>NUCLEOTIDE SEQUENCE [LARGE SCALE GENOMIC DNA]</scope>
    <source>
        <strain evidence="2 3">CGMCC 4.2132</strain>
    </source>
</reference>
<keyword evidence="3" id="KW-1185">Reference proteome</keyword>
<organism evidence="2 3">
    <name type="scientific">Streptosporangium subroseum</name>
    <dbReference type="NCBI Taxonomy" id="106412"/>
    <lineage>
        <taxon>Bacteria</taxon>
        <taxon>Bacillati</taxon>
        <taxon>Actinomycetota</taxon>
        <taxon>Actinomycetes</taxon>
        <taxon>Streptosporangiales</taxon>
        <taxon>Streptosporangiaceae</taxon>
        <taxon>Streptosporangium</taxon>
    </lineage>
</organism>
<dbReference type="EMBL" id="FZOD01000097">
    <property type="protein sequence ID" value="SNT63098.1"/>
    <property type="molecule type" value="Genomic_DNA"/>
</dbReference>
<sequence length="68" mass="7678">MRLAPRWGASRIGVWPYGDFEPHEAHGPEARGSRETREAGARARMRDVKPCGDLGPHERREAGQTIKR</sequence>
<proteinExistence type="predicted"/>
<evidence type="ECO:0000313" key="2">
    <source>
        <dbReference type="EMBL" id="SNT63098.1"/>
    </source>
</evidence>
<evidence type="ECO:0000256" key="1">
    <source>
        <dbReference type="SAM" id="MobiDB-lite"/>
    </source>
</evidence>
<accession>A0A239P965</accession>
<protein>
    <submittedName>
        <fullName evidence="2">Uncharacterized protein</fullName>
    </submittedName>
</protein>
<feature type="region of interest" description="Disordered" evidence="1">
    <location>
        <begin position="14"/>
        <end position="68"/>
    </location>
</feature>
<feature type="compositionally biased region" description="Basic and acidic residues" evidence="1">
    <location>
        <begin position="20"/>
        <end position="62"/>
    </location>
</feature>
<dbReference type="Proteomes" id="UP000198282">
    <property type="component" value="Unassembled WGS sequence"/>
</dbReference>